<protein>
    <submittedName>
        <fullName evidence="2">Uncharacterized protein</fullName>
    </submittedName>
</protein>
<gene>
    <name evidence="2" type="ORF">DID88_008163</name>
</gene>
<dbReference type="AlphaFoldDB" id="A0A395J5J0"/>
<dbReference type="OrthoDB" id="3562690at2759"/>
<evidence type="ECO:0000313" key="3">
    <source>
        <dbReference type="Proteomes" id="UP000249056"/>
    </source>
</evidence>
<dbReference type="PANTHER" id="PTHR35394:SF5">
    <property type="entry name" value="DUF3176 DOMAIN-CONTAINING PROTEIN"/>
    <property type="match status" value="1"/>
</dbReference>
<sequence length="166" mass="18296">MLSDLYNGSHVDFENVQETFANLSSIMTDWLRTHGNSTYAGPAIGDILHYATCLRVQWPWIAFPATLAVLALVFFVAVVIVTSKQQVPVWKSSLLPWIMKGPRSGFLNESGACTSDMDQRSKEIVATLVKGPDPQIELVQRDNGILDTIAVNGVTDSRLSEENELS</sequence>
<comment type="caution">
    <text evidence="2">The sequence shown here is derived from an EMBL/GenBank/DDBJ whole genome shotgun (WGS) entry which is preliminary data.</text>
</comment>
<evidence type="ECO:0000313" key="2">
    <source>
        <dbReference type="EMBL" id="RAL67408.1"/>
    </source>
</evidence>
<keyword evidence="3" id="KW-1185">Reference proteome</keyword>
<feature type="transmembrane region" description="Helical" evidence="1">
    <location>
        <begin position="58"/>
        <end position="81"/>
    </location>
</feature>
<keyword evidence="1" id="KW-0472">Membrane</keyword>
<keyword evidence="1" id="KW-0812">Transmembrane</keyword>
<keyword evidence="1" id="KW-1133">Transmembrane helix</keyword>
<proteinExistence type="predicted"/>
<evidence type="ECO:0000256" key="1">
    <source>
        <dbReference type="SAM" id="Phobius"/>
    </source>
</evidence>
<dbReference type="Proteomes" id="UP000249056">
    <property type="component" value="Unassembled WGS sequence"/>
</dbReference>
<reference evidence="2 3" key="1">
    <citation type="submission" date="2018-06" db="EMBL/GenBank/DDBJ databases">
        <title>Genome Sequence of the Brown Rot Fungal Pathogen Monilinia fructigena.</title>
        <authorList>
            <person name="Landi L."/>
            <person name="De Miccolis Angelini R.M."/>
            <person name="Pollastro S."/>
            <person name="Abate D."/>
            <person name="Faretra F."/>
            <person name="Romanazzi G."/>
        </authorList>
    </citation>
    <scope>NUCLEOTIDE SEQUENCE [LARGE SCALE GENOMIC DNA]</scope>
    <source>
        <strain evidence="2 3">Mfrg269</strain>
    </source>
</reference>
<organism evidence="2 3">
    <name type="scientific">Monilinia fructigena</name>
    <dbReference type="NCBI Taxonomy" id="38457"/>
    <lineage>
        <taxon>Eukaryota</taxon>
        <taxon>Fungi</taxon>
        <taxon>Dikarya</taxon>
        <taxon>Ascomycota</taxon>
        <taxon>Pezizomycotina</taxon>
        <taxon>Leotiomycetes</taxon>
        <taxon>Helotiales</taxon>
        <taxon>Sclerotiniaceae</taxon>
        <taxon>Monilinia</taxon>
    </lineage>
</organism>
<accession>A0A395J5J0</accession>
<name>A0A395J5J0_9HELO</name>
<dbReference type="PANTHER" id="PTHR35394">
    <property type="entry name" value="DUF3176 DOMAIN-CONTAINING PROTEIN"/>
    <property type="match status" value="1"/>
</dbReference>
<dbReference type="EMBL" id="QKRW01000003">
    <property type="protein sequence ID" value="RAL67408.1"/>
    <property type="molecule type" value="Genomic_DNA"/>
</dbReference>